<dbReference type="AlphaFoldDB" id="A0A1V3BVS4"/>
<dbReference type="EMBL" id="MCOK01000001">
    <property type="protein sequence ID" value="OOC52472.1"/>
    <property type="molecule type" value="Genomic_DNA"/>
</dbReference>
<feature type="compositionally biased region" description="Polar residues" evidence="1">
    <location>
        <begin position="1"/>
        <end position="11"/>
    </location>
</feature>
<feature type="compositionally biased region" description="Basic and acidic residues" evidence="1">
    <location>
        <begin position="248"/>
        <end position="261"/>
    </location>
</feature>
<organism evidence="3 4">
    <name type="scientific">Nocardiopsis sinuspersici</name>
    <dbReference type="NCBI Taxonomy" id="501010"/>
    <lineage>
        <taxon>Bacteria</taxon>
        <taxon>Bacillati</taxon>
        <taxon>Actinomycetota</taxon>
        <taxon>Actinomycetes</taxon>
        <taxon>Streptosporangiales</taxon>
        <taxon>Nocardiopsidaceae</taxon>
        <taxon>Nocardiopsis</taxon>
    </lineage>
</organism>
<gene>
    <name evidence="3" type="ORF">NOSIN_00325</name>
</gene>
<dbReference type="Proteomes" id="UP000189004">
    <property type="component" value="Unassembled WGS sequence"/>
</dbReference>
<feature type="domain" description="PPM-type phosphatase" evidence="2">
    <location>
        <begin position="19"/>
        <end position="235"/>
    </location>
</feature>
<comment type="caution">
    <text evidence="3">The sequence shown here is derived from an EMBL/GenBank/DDBJ whole genome shotgun (WGS) entry which is preliminary data.</text>
</comment>
<keyword evidence="4" id="KW-1185">Reference proteome</keyword>
<reference evidence="4" key="1">
    <citation type="submission" date="2016-08" db="EMBL/GenBank/DDBJ databases">
        <authorList>
            <person name="Tokovenko B."/>
            <person name="Kalinowski J."/>
        </authorList>
    </citation>
    <scope>NUCLEOTIDE SEQUENCE [LARGE SCALE GENOMIC DNA]</scope>
    <source>
        <strain evidence="4">UTMC102</strain>
    </source>
</reference>
<evidence type="ECO:0000313" key="3">
    <source>
        <dbReference type="EMBL" id="OOC52472.1"/>
    </source>
</evidence>
<dbReference type="InterPro" id="IPR001932">
    <property type="entry name" value="PPM-type_phosphatase-like_dom"/>
</dbReference>
<feature type="region of interest" description="Disordered" evidence="1">
    <location>
        <begin position="1"/>
        <end position="20"/>
    </location>
</feature>
<dbReference type="InterPro" id="IPR036457">
    <property type="entry name" value="PPM-type-like_dom_sf"/>
</dbReference>
<name>A0A1V3BVS4_9ACTN</name>
<evidence type="ECO:0000259" key="2">
    <source>
        <dbReference type="Pfam" id="PF13672"/>
    </source>
</evidence>
<evidence type="ECO:0000313" key="4">
    <source>
        <dbReference type="Proteomes" id="UP000189004"/>
    </source>
</evidence>
<dbReference type="STRING" id="501010.NOSIN_00325"/>
<dbReference type="OrthoDB" id="3190646at2"/>
<dbReference type="RefSeq" id="WP_077688816.1">
    <property type="nucleotide sequence ID" value="NZ_MCOK01000001.1"/>
</dbReference>
<dbReference type="Gene3D" id="3.60.40.10">
    <property type="entry name" value="PPM-type phosphatase domain"/>
    <property type="match status" value="1"/>
</dbReference>
<proteinExistence type="predicted"/>
<accession>A0A1V3BVS4</accession>
<evidence type="ECO:0000256" key="1">
    <source>
        <dbReference type="SAM" id="MobiDB-lite"/>
    </source>
</evidence>
<sequence>MWHITSASQPGGSKPNEDWTGARGDLVVVLDGLSAPEGVGGCQHGTPWYVEHLGERLLTQARSELPLREVLKKAIAQVAALHQGTCDLADPGTPSSTVALVRTGEELVEALVLADSPVVMDLPSGIEVFTDHRVNEVVHQEREATLAAPTGSVEQQERLAEMVRVQRMVRNTEGGYWVAQADGEASEHALATSWPASSVRRFAVMSDGASCLVEQYQDMSWRGLLDLVERSGASAVLDRVREIEAGDPEGKRWPRYKRGDDATIAYGTPRSSD</sequence>
<protein>
    <recommendedName>
        <fullName evidence="2">PPM-type phosphatase domain-containing protein</fullName>
    </recommendedName>
</protein>
<feature type="region of interest" description="Disordered" evidence="1">
    <location>
        <begin position="248"/>
        <end position="273"/>
    </location>
</feature>
<dbReference type="Pfam" id="PF13672">
    <property type="entry name" value="PP2C_2"/>
    <property type="match status" value="1"/>
</dbReference>